<gene>
    <name evidence="3" type="ORF">J7T54_008529</name>
</gene>
<dbReference type="AlphaFoldDB" id="A0A9P9XZ83"/>
<dbReference type="Gene3D" id="3.30.360.10">
    <property type="entry name" value="Dihydrodipicolinate Reductase, domain 2"/>
    <property type="match status" value="1"/>
</dbReference>
<proteinExistence type="predicted"/>
<dbReference type="InterPro" id="IPR000683">
    <property type="entry name" value="Gfo/Idh/MocA-like_OxRdtase_N"/>
</dbReference>
<evidence type="ECO:0000259" key="1">
    <source>
        <dbReference type="Pfam" id="PF01408"/>
    </source>
</evidence>
<dbReference type="GO" id="GO:0000166">
    <property type="term" value="F:nucleotide binding"/>
    <property type="evidence" value="ECO:0007669"/>
    <property type="project" value="InterPro"/>
</dbReference>
<dbReference type="SUPFAM" id="SSF51735">
    <property type="entry name" value="NAD(P)-binding Rossmann-fold domains"/>
    <property type="match status" value="1"/>
</dbReference>
<dbReference type="EMBL" id="JAGIXG020000030">
    <property type="protein sequence ID" value="KAI6780611.1"/>
    <property type="molecule type" value="Genomic_DNA"/>
</dbReference>
<protein>
    <submittedName>
        <fullName evidence="3">Galactose/lactose metabolism regulatory protein-like protein</fullName>
    </submittedName>
</protein>
<dbReference type="PANTHER" id="PTHR43708:SF1">
    <property type="entry name" value="GALACTOSE_LACTOSE METABOLISM REGULATORY PROTEIN GAL80"/>
    <property type="match status" value="1"/>
</dbReference>
<organism evidence="3 4">
    <name type="scientific">Emericellopsis cladophorae</name>
    <dbReference type="NCBI Taxonomy" id="2686198"/>
    <lineage>
        <taxon>Eukaryota</taxon>
        <taxon>Fungi</taxon>
        <taxon>Dikarya</taxon>
        <taxon>Ascomycota</taxon>
        <taxon>Pezizomycotina</taxon>
        <taxon>Sordariomycetes</taxon>
        <taxon>Hypocreomycetidae</taxon>
        <taxon>Hypocreales</taxon>
        <taxon>Bionectriaceae</taxon>
        <taxon>Emericellopsis</taxon>
    </lineage>
</organism>
<evidence type="ECO:0000313" key="4">
    <source>
        <dbReference type="Proteomes" id="UP001055219"/>
    </source>
</evidence>
<reference evidence="3" key="1">
    <citation type="journal article" date="2021" name="J Fungi (Basel)">
        <title>Genomic and Metabolomic Analyses of the Marine Fungus Emericellopsis cladophorae: Insights into Saltwater Adaptability Mechanisms and Its Biosynthetic Potential.</title>
        <authorList>
            <person name="Goncalves M.F.M."/>
            <person name="Hilario S."/>
            <person name="Van de Peer Y."/>
            <person name="Esteves A.C."/>
            <person name="Alves A."/>
        </authorList>
    </citation>
    <scope>NUCLEOTIDE SEQUENCE</scope>
    <source>
        <strain evidence="3">MUM 19.33</strain>
    </source>
</reference>
<dbReference type="InterPro" id="IPR036291">
    <property type="entry name" value="NAD(P)-bd_dom_sf"/>
</dbReference>
<sequence>MAPLRVALIGLSSRAKTGWASSAHLPYLLSPQGRKRYSIVALCNSSVEAAKQAIQAYNLPSTTRAYGDPQSVADDPDVDLVVCCTRVDVHHPTILPSVKAGKSVYVEWPLAQDVVHATELVEAAESSGSKTIMGMQGRVAPPVVKIKEIIEQGRLGKILSSEVRAAGGSMDRLVLSSDLRYFTDRSIGGNVYTIGFGHLFDQVQHVLGTIEKPQTRLQLQRPEVKLRDPKTQDIVDTLVSNVPDLVIVAAAMPKSELVQEDATILFRFRRGQPVAGEHALVWTISGTKGDLVLVARGGTTLHANAYSEPVTIEIHNFKKDKVEQVEWTWEDWQAELPMVARSIGKVYDDFANGTQVATFKNALERHKQLEAYLGHWHP</sequence>
<dbReference type="InterPro" id="IPR051317">
    <property type="entry name" value="Gfo/Idh/MocA_oxidoreduct"/>
</dbReference>
<dbReference type="Pfam" id="PF01408">
    <property type="entry name" value="GFO_IDH_MocA"/>
    <property type="match status" value="1"/>
</dbReference>
<dbReference type="Gene3D" id="3.40.50.720">
    <property type="entry name" value="NAD(P)-binding Rossmann-like Domain"/>
    <property type="match status" value="1"/>
</dbReference>
<dbReference type="PANTHER" id="PTHR43708">
    <property type="entry name" value="CONSERVED EXPRESSED OXIDOREDUCTASE (EUROFUNG)"/>
    <property type="match status" value="1"/>
</dbReference>
<keyword evidence="4" id="KW-1185">Reference proteome</keyword>
<dbReference type="RefSeq" id="XP_051361467.1">
    <property type="nucleotide sequence ID" value="XM_051507339.1"/>
</dbReference>
<evidence type="ECO:0000313" key="3">
    <source>
        <dbReference type="EMBL" id="KAI6780611.1"/>
    </source>
</evidence>
<dbReference type="SUPFAM" id="SSF55347">
    <property type="entry name" value="Glyceraldehyde-3-phosphate dehydrogenase-like, C-terminal domain"/>
    <property type="match status" value="1"/>
</dbReference>
<dbReference type="Proteomes" id="UP001055219">
    <property type="component" value="Unassembled WGS sequence"/>
</dbReference>
<dbReference type="InterPro" id="IPR055080">
    <property type="entry name" value="Gal80p-like_C"/>
</dbReference>
<name>A0A9P9XZ83_9HYPO</name>
<comment type="caution">
    <text evidence="3">The sequence shown here is derived from an EMBL/GenBank/DDBJ whole genome shotgun (WGS) entry which is preliminary data.</text>
</comment>
<evidence type="ECO:0000259" key="2">
    <source>
        <dbReference type="Pfam" id="PF22685"/>
    </source>
</evidence>
<accession>A0A9P9XZ83</accession>
<feature type="domain" description="Gal80p-like C-terminal" evidence="2">
    <location>
        <begin position="141"/>
        <end position="293"/>
    </location>
</feature>
<dbReference type="GeneID" id="75835000"/>
<dbReference type="OrthoDB" id="446809at2759"/>
<reference evidence="3" key="2">
    <citation type="submission" date="2022-07" db="EMBL/GenBank/DDBJ databases">
        <authorList>
            <person name="Goncalves M.F.M."/>
            <person name="Hilario S."/>
            <person name="Van De Peer Y."/>
            <person name="Esteves A.C."/>
            <person name="Alves A."/>
        </authorList>
    </citation>
    <scope>NUCLEOTIDE SEQUENCE</scope>
    <source>
        <strain evidence="3">MUM 19.33</strain>
    </source>
</reference>
<feature type="domain" description="Gfo/Idh/MocA-like oxidoreductase N-terminal" evidence="1">
    <location>
        <begin position="17"/>
        <end position="133"/>
    </location>
</feature>
<dbReference type="Pfam" id="PF22685">
    <property type="entry name" value="Gal80p_C-like"/>
    <property type="match status" value="1"/>
</dbReference>